<evidence type="ECO:0000256" key="1">
    <source>
        <dbReference type="ARBA" id="ARBA00004459"/>
    </source>
</evidence>
<comment type="subcellular location">
    <subcellularLocation>
        <location evidence="1">Cell outer membrane</location>
        <topology evidence="1">Lipid-anchor</topology>
    </subcellularLocation>
</comment>
<evidence type="ECO:0000256" key="3">
    <source>
        <dbReference type="ARBA" id="ARBA00023136"/>
    </source>
</evidence>
<dbReference type="NCBIfam" id="NF047847">
    <property type="entry name" value="SS_mature_LptM"/>
    <property type="match status" value="1"/>
</dbReference>
<dbReference type="PROSITE" id="PS51257">
    <property type="entry name" value="PROKAR_LIPOPROTEIN"/>
    <property type="match status" value="1"/>
</dbReference>
<dbReference type="Proteomes" id="UP000248148">
    <property type="component" value="Unassembled WGS sequence"/>
</dbReference>
<proteinExistence type="predicted"/>
<accession>A0A318T7H3</accession>
<name>A0A318T7H3_9BRAD</name>
<feature type="region of interest" description="Disordered" evidence="7">
    <location>
        <begin position="28"/>
        <end position="84"/>
    </location>
</feature>
<evidence type="ECO:0000313" key="9">
    <source>
        <dbReference type="Proteomes" id="UP000248148"/>
    </source>
</evidence>
<organism evidence="8 9">
    <name type="scientific">Rhodopseudomonas faecalis</name>
    <dbReference type="NCBI Taxonomy" id="99655"/>
    <lineage>
        <taxon>Bacteria</taxon>
        <taxon>Pseudomonadati</taxon>
        <taxon>Pseudomonadota</taxon>
        <taxon>Alphaproteobacteria</taxon>
        <taxon>Hyphomicrobiales</taxon>
        <taxon>Nitrobacteraceae</taxon>
        <taxon>Rhodopseudomonas</taxon>
    </lineage>
</organism>
<comment type="caution">
    <text evidence="8">The sequence shown here is derived from an EMBL/GenBank/DDBJ whole genome shotgun (WGS) entry which is preliminary data.</text>
</comment>
<evidence type="ECO:0000256" key="5">
    <source>
        <dbReference type="ARBA" id="ARBA00023237"/>
    </source>
</evidence>
<evidence type="ECO:0000256" key="7">
    <source>
        <dbReference type="SAM" id="MobiDB-lite"/>
    </source>
</evidence>
<evidence type="ECO:0000313" key="8">
    <source>
        <dbReference type="EMBL" id="PYF00126.1"/>
    </source>
</evidence>
<gene>
    <name evidence="8" type="ORF">BJ122_12835</name>
</gene>
<protein>
    <recommendedName>
        <fullName evidence="10">Lipoprotein</fullName>
    </recommendedName>
</protein>
<evidence type="ECO:0008006" key="10">
    <source>
        <dbReference type="Google" id="ProtNLM"/>
    </source>
</evidence>
<dbReference type="AlphaFoldDB" id="A0A318T7H3"/>
<keyword evidence="6" id="KW-0449">Lipoprotein</keyword>
<evidence type="ECO:0000256" key="2">
    <source>
        <dbReference type="ARBA" id="ARBA00022729"/>
    </source>
</evidence>
<evidence type="ECO:0000256" key="4">
    <source>
        <dbReference type="ARBA" id="ARBA00023139"/>
    </source>
</evidence>
<dbReference type="OrthoDB" id="8139551at2"/>
<keyword evidence="3" id="KW-0472">Membrane</keyword>
<sequence length="84" mass="8415">MNRSRHPSWAVLALAAVALTLVGCGRKAGLDAPPGNPSAATAAEPASNDPAAKSGLFDTPAAANAAPQASKGRKKPFILDPLLD</sequence>
<dbReference type="InterPro" id="IPR032831">
    <property type="entry name" value="LptM_cons"/>
</dbReference>
<keyword evidence="2" id="KW-0732">Signal</keyword>
<reference evidence="8 9" key="1">
    <citation type="submission" date="2018-06" db="EMBL/GenBank/DDBJ databases">
        <title>Genomic Encyclopedia of Archaeal and Bacterial Type Strains, Phase II (KMG-II): from individual species to whole genera.</title>
        <authorList>
            <person name="Goeker M."/>
        </authorList>
    </citation>
    <scope>NUCLEOTIDE SEQUENCE [LARGE SCALE GENOMIC DNA]</scope>
    <source>
        <strain evidence="8 9">JCM 11668</strain>
    </source>
</reference>
<dbReference type="EMBL" id="QJTI01000028">
    <property type="protein sequence ID" value="PYF00126.1"/>
    <property type="molecule type" value="Genomic_DNA"/>
</dbReference>
<keyword evidence="5" id="KW-0998">Cell outer membrane</keyword>
<evidence type="ECO:0000256" key="6">
    <source>
        <dbReference type="ARBA" id="ARBA00023288"/>
    </source>
</evidence>
<keyword evidence="4" id="KW-0564">Palmitate</keyword>
<dbReference type="RefSeq" id="WP_103011792.1">
    <property type="nucleotide sequence ID" value="NZ_QJTI01000028.1"/>
</dbReference>
<keyword evidence="9" id="KW-1185">Reference proteome</keyword>
<feature type="compositionally biased region" description="Low complexity" evidence="7">
    <location>
        <begin position="60"/>
        <end position="69"/>
    </location>
</feature>